<protein>
    <submittedName>
        <fullName evidence="2">Uncharacterized protein</fullName>
    </submittedName>
</protein>
<name>G6AJ93_9BACT</name>
<accession>G6AJ93</accession>
<dbReference type="Proteomes" id="UP000004597">
    <property type="component" value="Unassembled WGS sequence"/>
</dbReference>
<dbReference type="STRING" id="857291.HMPREF9138_02170"/>
<dbReference type="HOGENOM" id="CLU_1401352_0_0_10"/>
<reference evidence="2 3" key="1">
    <citation type="submission" date="2011-10" db="EMBL/GenBank/DDBJ databases">
        <title>The Genome Sequence of Prevotella histicola F0411.</title>
        <authorList>
            <consortium name="The Broad Institute Genome Sequencing Platform"/>
            <person name="Earl A."/>
            <person name="Ward D."/>
            <person name="Feldgarden M."/>
            <person name="Gevers D."/>
            <person name="Izard J."/>
            <person name="Ganesan A."/>
            <person name="Blanton J.M."/>
            <person name="Baranova O.V."/>
            <person name="Tanner A.C."/>
            <person name="Mathney J.M.J."/>
            <person name="Dewhirst F.E."/>
            <person name="Young S.K."/>
            <person name="Zeng Q."/>
            <person name="Gargeya S."/>
            <person name="Fitzgerald M."/>
            <person name="Haas B."/>
            <person name="Abouelleil A."/>
            <person name="Alvarado L."/>
            <person name="Arachchi H.M."/>
            <person name="Berlin A."/>
            <person name="Brown A."/>
            <person name="Chapman S.B."/>
            <person name="Chen Z."/>
            <person name="Dunbar C."/>
            <person name="Freedman E."/>
            <person name="Gearin G."/>
            <person name="Gellesch M."/>
            <person name="Goldberg J."/>
            <person name="Griggs A."/>
            <person name="Gujja S."/>
            <person name="Heiman D."/>
            <person name="Howarth C."/>
            <person name="Larson L."/>
            <person name="Lui A."/>
            <person name="MacDonald P.J.P."/>
            <person name="Montmayeur A."/>
            <person name="Murphy C."/>
            <person name="Neiman D."/>
            <person name="Pearson M."/>
            <person name="Priest M."/>
            <person name="Roberts A."/>
            <person name="Saif S."/>
            <person name="Shea T."/>
            <person name="Shenoy N."/>
            <person name="Sisk P."/>
            <person name="Stolte C."/>
            <person name="Sykes S."/>
            <person name="Wortman J."/>
            <person name="Nusbaum C."/>
            <person name="Birren B."/>
        </authorList>
    </citation>
    <scope>NUCLEOTIDE SEQUENCE [LARGE SCALE GENOMIC DNA]</scope>
    <source>
        <strain evidence="2 3">F0411</strain>
    </source>
</reference>
<organism evidence="2 3">
    <name type="scientific">Prevotella histicola F0411</name>
    <dbReference type="NCBI Taxonomy" id="857291"/>
    <lineage>
        <taxon>Bacteria</taxon>
        <taxon>Pseudomonadati</taxon>
        <taxon>Bacteroidota</taxon>
        <taxon>Bacteroidia</taxon>
        <taxon>Bacteroidales</taxon>
        <taxon>Prevotellaceae</taxon>
        <taxon>Prevotella</taxon>
    </lineage>
</organism>
<dbReference type="AlphaFoldDB" id="G6AJ93"/>
<evidence type="ECO:0000313" key="3">
    <source>
        <dbReference type="Proteomes" id="UP000004597"/>
    </source>
</evidence>
<comment type="caution">
    <text evidence="2">The sequence shown here is derived from an EMBL/GenBank/DDBJ whole genome shotgun (WGS) entry which is preliminary data.</text>
</comment>
<dbReference type="EMBL" id="AFXP01000024">
    <property type="protein sequence ID" value="EHG15297.1"/>
    <property type="molecule type" value="Genomic_DNA"/>
</dbReference>
<keyword evidence="1" id="KW-0812">Transmembrane</keyword>
<evidence type="ECO:0000256" key="1">
    <source>
        <dbReference type="SAM" id="Phobius"/>
    </source>
</evidence>
<feature type="transmembrane region" description="Helical" evidence="1">
    <location>
        <begin position="29"/>
        <end position="47"/>
    </location>
</feature>
<keyword evidence="1" id="KW-0472">Membrane</keyword>
<dbReference type="PATRIC" id="fig|857291.3.peg.2168"/>
<evidence type="ECO:0000313" key="2">
    <source>
        <dbReference type="EMBL" id="EHG15297.1"/>
    </source>
</evidence>
<proteinExistence type="predicted"/>
<sequence>MGIILSSPNIWKSYEWNTPIIYFTKMKKVIGISLIIAMLYVIVNICIDRVPNNYKIINANLQKIRFKGKTYDNYYLLTFDVVYCNYTYEFLKVPYPPGRNGSIDSLCFIKVLDKNGDDMTNKFSQDSIQRNKERSLYVIYPKHSDSIVIEAEVEKSVKNIINKINCNIDGNRMFRIETGRILKLRHTKMIPASLQVEFNGRKITSKVENRLSTVYYAFD</sequence>
<keyword evidence="1" id="KW-1133">Transmembrane helix</keyword>
<gene>
    <name evidence="2" type="ORF">HMPREF9138_02170</name>
</gene>
<keyword evidence="3" id="KW-1185">Reference proteome</keyword>